<evidence type="ECO:0000313" key="2">
    <source>
        <dbReference type="EMBL" id="MFD2566851.1"/>
    </source>
</evidence>
<accession>A0ABW5LRD3</accession>
<proteinExistence type="predicted"/>
<sequence>MQATERVLSSDNWITILFVFCLLLMFLLKLFNAEKMKGYAFSIFNKGFVEIESQEKKAGFSAFDTTFIGFSFISMSLTIYFLLNHYQKEIEFGFVEFTKISSYVLIYMLGRAFLEFLLMRLFGIKEILGQFFLSKRSYLYSISIGLFFLNLLYFYGFQKITLLLTGIILLFAIRLVLILINNKNLIIKELFYFILYLCSFEIAPLLILFKLIF</sequence>
<evidence type="ECO:0000256" key="1">
    <source>
        <dbReference type="SAM" id="Phobius"/>
    </source>
</evidence>
<dbReference type="Pfam" id="PF14093">
    <property type="entry name" value="DUF4271"/>
    <property type="match status" value="1"/>
</dbReference>
<organism evidence="2 3">
    <name type="scientific">Pseudotenacibaculum haliotis</name>
    <dbReference type="NCBI Taxonomy" id="1862138"/>
    <lineage>
        <taxon>Bacteria</taxon>
        <taxon>Pseudomonadati</taxon>
        <taxon>Bacteroidota</taxon>
        <taxon>Flavobacteriia</taxon>
        <taxon>Flavobacteriales</taxon>
        <taxon>Flavobacteriaceae</taxon>
        <taxon>Pseudotenacibaculum</taxon>
    </lineage>
</organism>
<dbReference type="RefSeq" id="WP_379665562.1">
    <property type="nucleotide sequence ID" value="NZ_JBHULH010000003.1"/>
</dbReference>
<name>A0ABW5LRD3_9FLAO</name>
<feature type="transmembrane region" description="Helical" evidence="1">
    <location>
        <begin position="103"/>
        <end position="122"/>
    </location>
</feature>
<feature type="transmembrane region" description="Helical" evidence="1">
    <location>
        <begin position="138"/>
        <end position="156"/>
    </location>
</feature>
<dbReference type="EMBL" id="JBHULH010000003">
    <property type="protein sequence ID" value="MFD2566851.1"/>
    <property type="molecule type" value="Genomic_DNA"/>
</dbReference>
<feature type="transmembrane region" description="Helical" evidence="1">
    <location>
        <begin position="162"/>
        <end position="180"/>
    </location>
</feature>
<keyword evidence="1" id="KW-0472">Membrane</keyword>
<comment type="caution">
    <text evidence="2">The sequence shown here is derived from an EMBL/GenBank/DDBJ whole genome shotgun (WGS) entry which is preliminary data.</text>
</comment>
<feature type="transmembrane region" description="Helical" evidence="1">
    <location>
        <begin position="12"/>
        <end position="31"/>
    </location>
</feature>
<keyword evidence="3" id="KW-1185">Reference proteome</keyword>
<reference evidence="3" key="1">
    <citation type="journal article" date="2019" name="Int. J. Syst. Evol. Microbiol.">
        <title>The Global Catalogue of Microorganisms (GCM) 10K type strain sequencing project: providing services to taxonomists for standard genome sequencing and annotation.</title>
        <authorList>
            <consortium name="The Broad Institute Genomics Platform"/>
            <consortium name="The Broad Institute Genome Sequencing Center for Infectious Disease"/>
            <person name="Wu L."/>
            <person name="Ma J."/>
        </authorList>
    </citation>
    <scope>NUCLEOTIDE SEQUENCE [LARGE SCALE GENOMIC DNA]</scope>
    <source>
        <strain evidence="3">KCTC 52127</strain>
    </source>
</reference>
<keyword evidence="1" id="KW-0812">Transmembrane</keyword>
<feature type="transmembrane region" description="Helical" evidence="1">
    <location>
        <begin position="62"/>
        <end position="83"/>
    </location>
</feature>
<protein>
    <submittedName>
        <fullName evidence="2">DUF4271 domain-containing protein</fullName>
    </submittedName>
</protein>
<feature type="transmembrane region" description="Helical" evidence="1">
    <location>
        <begin position="192"/>
        <end position="212"/>
    </location>
</feature>
<dbReference type="InterPro" id="IPR025367">
    <property type="entry name" value="DUF4271"/>
</dbReference>
<gene>
    <name evidence="2" type="ORF">ACFSRZ_05680</name>
</gene>
<keyword evidence="1" id="KW-1133">Transmembrane helix</keyword>
<dbReference type="Proteomes" id="UP001597508">
    <property type="component" value="Unassembled WGS sequence"/>
</dbReference>
<evidence type="ECO:0000313" key="3">
    <source>
        <dbReference type="Proteomes" id="UP001597508"/>
    </source>
</evidence>